<sequence>MAAVTPADVPLPPFFDPVLAYLSDNLPEPIYSFLLTVLSHILALATALYALVLSLLSTHPLQWDALTILPPLIALLTSYLAILSLYRTTTWMFRMSFWFIKWGTLLGGVVALASWILAQQGGANALAGRGLAATVGSMLLNAMDGDGRNAAGRPRTRSRTTKFKSRTTRPKPWDSFEQHREWQQEQDPNDGDVFDNIMNAAGKAVMENGWWEAAKGFLGKQDESESSTRQNRKEKKTKTR</sequence>
<feature type="transmembrane region" description="Helical" evidence="2">
    <location>
        <begin position="68"/>
        <end position="86"/>
    </location>
</feature>
<keyword evidence="4" id="KW-1185">Reference proteome</keyword>
<keyword evidence="2" id="KW-1133">Transmembrane helix</keyword>
<evidence type="ECO:0000256" key="2">
    <source>
        <dbReference type="SAM" id="Phobius"/>
    </source>
</evidence>
<feature type="compositionally biased region" description="Basic and acidic residues" evidence="1">
    <location>
        <begin position="171"/>
        <end position="183"/>
    </location>
</feature>
<organism evidence="3 4">
    <name type="scientific">Roridomyces roridus</name>
    <dbReference type="NCBI Taxonomy" id="1738132"/>
    <lineage>
        <taxon>Eukaryota</taxon>
        <taxon>Fungi</taxon>
        <taxon>Dikarya</taxon>
        <taxon>Basidiomycota</taxon>
        <taxon>Agaricomycotina</taxon>
        <taxon>Agaricomycetes</taxon>
        <taxon>Agaricomycetidae</taxon>
        <taxon>Agaricales</taxon>
        <taxon>Marasmiineae</taxon>
        <taxon>Mycenaceae</taxon>
        <taxon>Roridomyces</taxon>
    </lineage>
</organism>
<accession>A0AAD7CFK4</accession>
<feature type="transmembrane region" description="Helical" evidence="2">
    <location>
        <begin position="98"/>
        <end position="118"/>
    </location>
</feature>
<evidence type="ECO:0000256" key="1">
    <source>
        <dbReference type="SAM" id="MobiDB-lite"/>
    </source>
</evidence>
<feature type="compositionally biased region" description="Basic residues" evidence="1">
    <location>
        <begin position="230"/>
        <end position="240"/>
    </location>
</feature>
<dbReference type="EMBL" id="JARKIF010000002">
    <property type="protein sequence ID" value="KAJ7647516.1"/>
    <property type="molecule type" value="Genomic_DNA"/>
</dbReference>
<protein>
    <submittedName>
        <fullName evidence="3">Uncharacterized protein</fullName>
    </submittedName>
</protein>
<gene>
    <name evidence="3" type="ORF">FB45DRAFT_893644</name>
</gene>
<comment type="caution">
    <text evidence="3">The sequence shown here is derived from an EMBL/GenBank/DDBJ whole genome shotgun (WGS) entry which is preliminary data.</text>
</comment>
<feature type="transmembrane region" description="Helical" evidence="2">
    <location>
        <begin position="30"/>
        <end position="56"/>
    </location>
</feature>
<feature type="region of interest" description="Disordered" evidence="1">
    <location>
        <begin position="217"/>
        <end position="240"/>
    </location>
</feature>
<evidence type="ECO:0000313" key="4">
    <source>
        <dbReference type="Proteomes" id="UP001221142"/>
    </source>
</evidence>
<reference evidence="3" key="1">
    <citation type="submission" date="2023-03" db="EMBL/GenBank/DDBJ databases">
        <title>Massive genome expansion in bonnet fungi (Mycena s.s.) driven by repeated elements and novel gene families across ecological guilds.</title>
        <authorList>
            <consortium name="Lawrence Berkeley National Laboratory"/>
            <person name="Harder C.B."/>
            <person name="Miyauchi S."/>
            <person name="Viragh M."/>
            <person name="Kuo A."/>
            <person name="Thoen E."/>
            <person name="Andreopoulos B."/>
            <person name="Lu D."/>
            <person name="Skrede I."/>
            <person name="Drula E."/>
            <person name="Henrissat B."/>
            <person name="Morin E."/>
            <person name="Kohler A."/>
            <person name="Barry K."/>
            <person name="LaButti K."/>
            <person name="Morin E."/>
            <person name="Salamov A."/>
            <person name="Lipzen A."/>
            <person name="Mereny Z."/>
            <person name="Hegedus B."/>
            <person name="Baldrian P."/>
            <person name="Stursova M."/>
            <person name="Weitz H."/>
            <person name="Taylor A."/>
            <person name="Grigoriev I.V."/>
            <person name="Nagy L.G."/>
            <person name="Martin F."/>
            <person name="Kauserud H."/>
        </authorList>
    </citation>
    <scope>NUCLEOTIDE SEQUENCE</scope>
    <source>
        <strain evidence="3">9284</strain>
    </source>
</reference>
<dbReference type="AlphaFoldDB" id="A0AAD7CFK4"/>
<proteinExistence type="predicted"/>
<name>A0AAD7CFK4_9AGAR</name>
<dbReference type="Proteomes" id="UP001221142">
    <property type="component" value="Unassembled WGS sequence"/>
</dbReference>
<feature type="region of interest" description="Disordered" evidence="1">
    <location>
        <begin position="146"/>
        <end position="192"/>
    </location>
</feature>
<keyword evidence="2" id="KW-0472">Membrane</keyword>
<evidence type="ECO:0000313" key="3">
    <source>
        <dbReference type="EMBL" id="KAJ7647516.1"/>
    </source>
</evidence>
<keyword evidence="2" id="KW-0812">Transmembrane</keyword>
<feature type="compositionally biased region" description="Basic residues" evidence="1">
    <location>
        <begin position="154"/>
        <end position="169"/>
    </location>
</feature>